<proteinExistence type="predicted"/>
<name>A0A0B0NPW2_GOSAR</name>
<keyword evidence="2" id="KW-1185">Reference proteome</keyword>
<accession>A0A0B0NPW2</accession>
<evidence type="ECO:0000313" key="2">
    <source>
        <dbReference type="Proteomes" id="UP000032142"/>
    </source>
</evidence>
<dbReference type="Proteomes" id="UP000032142">
    <property type="component" value="Unassembled WGS sequence"/>
</dbReference>
<evidence type="ECO:0000313" key="1">
    <source>
        <dbReference type="EMBL" id="KHG14865.1"/>
    </source>
</evidence>
<sequence length="55" mass="6496">MMLHTVEVIYTTHQLLVPYIFEPMLLLTSKYTSHTYIVHHPLKIKVCHTMNVLSE</sequence>
<gene>
    <name evidence="1" type="ORF">F383_09563</name>
</gene>
<protein>
    <submittedName>
        <fullName evidence="1">Uncharacterized protein</fullName>
    </submittedName>
</protein>
<dbReference type="EMBL" id="KN402458">
    <property type="protein sequence ID" value="KHG14865.1"/>
    <property type="molecule type" value="Genomic_DNA"/>
</dbReference>
<organism evidence="1 2">
    <name type="scientific">Gossypium arboreum</name>
    <name type="common">Tree cotton</name>
    <name type="synonym">Gossypium nanking</name>
    <dbReference type="NCBI Taxonomy" id="29729"/>
    <lineage>
        <taxon>Eukaryota</taxon>
        <taxon>Viridiplantae</taxon>
        <taxon>Streptophyta</taxon>
        <taxon>Embryophyta</taxon>
        <taxon>Tracheophyta</taxon>
        <taxon>Spermatophyta</taxon>
        <taxon>Magnoliopsida</taxon>
        <taxon>eudicotyledons</taxon>
        <taxon>Gunneridae</taxon>
        <taxon>Pentapetalae</taxon>
        <taxon>rosids</taxon>
        <taxon>malvids</taxon>
        <taxon>Malvales</taxon>
        <taxon>Malvaceae</taxon>
        <taxon>Malvoideae</taxon>
        <taxon>Gossypium</taxon>
    </lineage>
</organism>
<reference evidence="2" key="1">
    <citation type="submission" date="2014-09" db="EMBL/GenBank/DDBJ databases">
        <authorList>
            <person name="Mudge J."/>
            <person name="Ramaraj T."/>
            <person name="Lindquist I.E."/>
            <person name="Bharti A.K."/>
            <person name="Sundararajan A."/>
            <person name="Cameron C.T."/>
            <person name="Woodward J.E."/>
            <person name="May G.D."/>
            <person name="Brubaker C."/>
            <person name="Broadhvest J."/>
            <person name="Wilkins T.A."/>
        </authorList>
    </citation>
    <scope>NUCLEOTIDE SEQUENCE</scope>
    <source>
        <strain evidence="2">cv. AKA8401</strain>
    </source>
</reference>
<dbReference type="AlphaFoldDB" id="A0A0B0NPW2"/>